<name>A0A402AKV0_9CHLR</name>
<organism evidence="1 2">
    <name type="scientific">Dictyobacter kobayashii</name>
    <dbReference type="NCBI Taxonomy" id="2014872"/>
    <lineage>
        <taxon>Bacteria</taxon>
        <taxon>Bacillati</taxon>
        <taxon>Chloroflexota</taxon>
        <taxon>Ktedonobacteria</taxon>
        <taxon>Ktedonobacterales</taxon>
        <taxon>Dictyobacteraceae</taxon>
        <taxon>Dictyobacter</taxon>
    </lineage>
</organism>
<reference evidence="2" key="1">
    <citation type="submission" date="2018-12" db="EMBL/GenBank/DDBJ databases">
        <title>Tengunoibacter tsumagoiensis gen. nov., sp. nov., Dictyobacter kobayashii sp. nov., D. alpinus sp. nov., and D. joshuensis sp. nov. and description of Dictyobacteraceae fam. nov. within the order Ktedonobacterales isolated from Tengu-no-mugimeshi.</title>
        <authorList>
            <person name="Wang C.M."/>
            <person name="Zheng Y."/>
            <person name="Sakai Y."/>
            <person name="Toyoda A."/>
            <person name="Minakuchi Y."/>
            <person name="Abe K."/>
            <person name="Yokota A."/>
            <person name="Yabe S."/>
        </authorList>
    </citation>
    <scope>NUCLEOTIDE SEQUENCE [LARGE SCALE GENOMIC DNA]</scope>
    <source>
        <strain evidence="2">Uno11</strain>
    </source>
</reference>
<dbReference type="EMBL" id="BIFS01000001">
    <property type="protein sequence ID" value="GCE19655.1"/>
    <property type="molecule type" value="Genomic_DNA"/>
</dbReference>
<dbReference type="Proteomes" id="UP000287188">
    <property type="component" value="Unassembled WGS sequence"/>
</dbReference>
<comment type="caution">
    <text evidence="1">The sequence shown here is derived from an EMBL/GenBank/DDBJ whole genome shotgun (WGS) entry which is preliminary data.</text>
</comment>
<proteinExistence type="predicted"/>
<sequence>MYWQTHPVASGWYKIHQQAIQRIDINVSLGELYLKKEFHLIIVCSTINLNRKLNRREFGLFPDGTDTYMAMYTYY</sequence>
<keyword evidence="2" id="KW-1185">Reference proteome</keyword>
<evidence type="ECO:0000313" key="2">
    <source>
        <dbReference type="Proteomes" id="UP000287188"/>
    </source>
</evidence>
<protein>
    <submittedName>
        <fullName evidence="1">Uncharacterized protein</fullName>
    </submittedName>
</protein>
<gene>
    <name evidence="1" type="ORF">KDK_34550</name>
</gene>
<evidence type="ECO:0000313" key="1">
    <source>
        <dbReference type="EMBL" id="GCE19655.1"/>
    </source>
</evidence>
<accession>A0A402AKV0</accession>
<dbReference type="AlphaFoldDB" id="A0A402AKV0"/>